<sequence>MSLEFHLRATTWGRIGLSAVRRRASVDAVRRRIVTVAGRYPQDQPPASKRRTCGSKLSELPKNMRVSPELIIKIKEISNKKRTSKHQVLAEHETTSLFFRCSRVEAE</sequence>
<keyword evidence="2" id="KW-1185">Reference proteome</keyword>
<accession>A0A016SRR7</accession>
<proteinExistence type="predicted"/>
<dbReference type="EMBL" id="JARK01001522">
    <property type="protein sequence ID" value="EYB93081.1"/>
    <property type="molecule type" value="Genomic_DNA"/>
</dbReference>
<name>A0A016SRR7_9BILA</name>
<comment type="caution">
    <text evidence="1">The sequence shown here is derived from an EMBL/GenBank/DDBJ whole genome shotgun (WGS) entry which is preliminary data.</text>
</comment>
<evidence type="ECO:0000313" key="2">
    <source>
        <dbReference type="Proteomes" id="UP000024635"/>
    </source>
</evidence>
<dbReference type="AlphaFoldDB" id="A0A016SRR7"/>
<dbReference type="Proteomes" id="UP000024635">
    <property type="component" value="Unassembled WGS sequence"/>
</dbReference>
<evidence type="ECO:0000313" key="1">
    <source>
        <dbReference type="EMBL" id="EYB93081.1"/>
    </source>
</evidence>
<reference evidence="2" key="1">
    <citation type="journal article" date="2015" name="Nat. Genet.">
        <title>The genome and transcriptome of the zoonotic hookworm Ancylostoma ceylanicum identify infection-specific gene families.</title>
        <authorList>
            <person name="Schwarz E.M."/>
            <person name="Hu Y."/>
            <person name="Antoshechkin I."/>
            <person name="Miller M.M."/>
            <person name="Sternberg P.W."/>
            <person name="Aroian R.V."/>
        </authorList>
    </citation>
    <scope>NUCLEOTIDE SEQUENCE</scope>
    <source>
        <strain evidence="2">HY135</strain>
    </source>
</reference>
<organism evidence="1 2">
    <name type="scientific">Ancylostoma ceylanicum</name>
    <dbReference type="NCBI Taxonomy" id="53326"/>
    <lineage>
        <taxon>Eukaryota</taxon>
        <taxon>Metazoa</taxon>
        <taxon>Ecdysozoa</taxon>
        <taxon>Nematoda</taxon>
        <taxon>Chromadorea</taxon>
        <taxon>Rhabditida</taxon>
        <taxon>Rhabditina</taxon>
        <taxon>Rhabditomorpha</taxon>
        <taxon>Strongyloidea</taxon>
        <taxon>Ancylostomatidae</taxon>
        <taxon>Ancylostomatinae</taxon>
        <taxon>Ancylostoma</taxon>
    </lineage>
</organism>
<protein>
    <submittedName>
        <fullName evidence="1">Uncharacterized protein</fullName>
    </submittedName>
</protein>
<gene>
    <name evidence="1" type="primary">Acey_s0186.g1068</name>
    <name evidence="1" type="ORF">Y032_0186g1068</name>
</gene>